<dbReference type="AlphaFoldDB" id="A0A3D8SA94"/>
<feature type="region of interest" description="Disordered" evidence="1">
    <location>
        <begin position="95"/>
        <end position="181"/>
    </location>
</feature>
<evidence type="ECO:0000256" key="1">
    <source>
        <dbReference type="SAM" id="MobiDB-lite"/>
    </source>
</evidence>
<feature type="compositionally biased region" description="Polar residues" evidence="1">
    <location>
        <begin position="143"/>
        <end position="154"/>
    </location>
</feature>
<evidence type="ECO:0000313" key="2">
    <source>
        <dbReference type="EMBL" id="RDW83203.1"/>
    </source>
</evidence>
<keyword evidence="3" id="KW-1185">Reference proteome</keyword>
<protein>
    <submittedName>
        <fullName evidence="2">Uncharacterized protein</fullName>
    </submittedName>
</protein>
<dbReference type="EMBL" id="PDLN01000006">
    <property type="protein sequence ID" value="RDW83203.1"/>
    <property type="molecule type" value="Genomic_DNA"/>
</dbReference>
<comment type="caution">
    <text evidence="2">The sequence shown here is derived from an EMBL/GenBank/DDBJ whole genome shotgun (WGS) entry which is preliminary data.</text>
</comment>
<proteinExistence type="predicted"/>
<gene>
    <name evidence="2" type="ORF">BP5796_04694</name>
</gene>
<reference evidence="2 3" key="1">
    <citation type="journal article" date="2018" name="IMA Fungus">
        <title>IMA Genome-F 9: Draft genome sequence of Annulohypoxylon stygium, Aspergillus mulundensis, Berkeleyomyces basicola (syn. Thielaviopsis basicola), Ceratocystis smalleyi, two Cercospora beticola strains, Coleophoma cylindrospora, Fusarium fracticaudum, Phialophora cf. hyalina, and Morchella septimelata.</title>
        <authorList>
            <person name="Wingfield B.D."/>
            <person name="Bills G.F."/>
            <person name="Dong Y."/>
            <person name="Huang W."/>
            <person name="Nel W.J."/>
            <person name="Swalarsk-Parry B.S."/>
            <person name="Vaghefi N."/>
            <person name="Wilken P.M."/>
            <person name="An Z."/>
            <person name="de Beer Z.W."/>
            <person name="De Vos L."/>
            <person name="Chen L."/>
            <person name="Duong T.A."/>
            <person name="Gao Y."/>
            <person name="Hammerbacher A."/>
            <person name="Kikkert J.R."/>
            <person name="Li Y."/>
            <person name="Li H."/>
            <person name="Li K."/>
            <person name="Li Q."/>
            <person name="Liu X."/>
            <person name="Ma X."/>
            <person name="Naidoo K."/>
            <person name="Pethybridge S.J."/>
            <person name="Sun J."/>
            <person name="Steenkamp E.T."/>
            <person name="van der Nest M.A."/>
            <person name="van Wyk S."/>
            <person name="Wingfield M.J."/>
            <person name="Xiong C."/>
            <person name="Yue Q."/>
            <person name="Zhang X."/>
        </authorList>
    </citation>
    <scope>NUCLEOTIDE SEQUENCE [LARGE SCALE GENOMIC DNA]</scope>
    <source>
        <strain evidence="2 3">BP5796</strain>
    </source>
</reference>
<organism evidence="2 3">
    <name type="scientific">Coleophoma crateriformis</name>
    <dbReference type="NCBI Taxonomy" id="565419"/>
    <lineage>
        <taxon>Eukaryota</taxon>
        <taxon>Fungi</taxon>
        <taxon>Dikarya</taxon>
        <taxon>Ascomycota</taxon>
        <taxon>Pezizomycotina</taxon>
        <taxon>Leotiomycetes</taxon>
        <taxon>Helotiales</taxon>
        <taxon>Dermateaceae</taxon>
        <taxon>Coleophoma</taxon>
    </lineage>
</organism>
<name>A0A3D8SA94_9HELO</name>
<accession>A0A3D8SA94</accession>
<evidence type="ECO:0000313" key="3">
    <source>
        <dbReference type="Proteomes" id="UP000256328"/>
    </source>
</evidence>
<dbReference type="Proteomes" id="UP000256328">
    <property type="component" value="Unassembled WGS sequence"/>
</dbReference>
<feature type="compositionally biased region" description="Pro residues" evidence="1">
    <location>
        <begin position="116"/>
        <end position="134"/>
    </location>
</feature>
<sequence>MGEGGSTHRMAWYAGVRCLSLRMSHGNGRVRESTYLRCAATVPEQRGSGMSPPKLIHRPMLPIRRYCIWGSLDFPMNSSAEEACSLAGCEAPHSTASRVASPPHLDPLVAWSTQAPPGPPFPSDPPRPPAPHWTPGPLAGSTRGASANPTTTLDSCRAAVPAWYGMRPRDQTGQQPQLQAK</sequence>
<feature type="compositionally biased region" description="Polar residues" evidence="1">
    <location>
        <begin position="171"/>
        <end position="181"/>
    </location>
</feature>